<proteinExistence type="predicted"/>
<sequence>MPTHMHFLPRFYPRNLTQAWNQINLCEEIRFAFITYSQVYGKTLMEYQKGWARDVLELEENSPPVNILKQLAQILKDQLCYHRPMFVSQPDLAREREQHVFVYLSREKMQKVLREQSITFGMEAVVATTIQPYRCDLSVKALLHAHNLAWPLRRMVKSDLECFIAIFASTLFVHLLEAKLTNLYGREAPCAFFVRLGTENRRYDVIACGLTKFDESDCVVPPPAAAQPDLNLRLSVQSEEDVMKPEIVYPKNEA</sequence>
<name>Q44193_RHIRH</name>
<dbReference type="AlphaFoldDB" id="Q44193"/>
<dbReference type="EMBL" id="M60490">
    <property type="protein sequence ID" value="AAA22095.1"/>
    <property type="molecule type" value="Genomic_DNA"/>
</dbReference>
<dbReference type="PIR" id="I39721">
    <property type="entry name" value="I39721"/>
</dbReference>
<evidence type="ECO:0000259" key="1">
    <source>
        <dbReference type="Pfam" id="PF02027"/>
    </source>
</evidence>
<evidence type="ECO:0000313" key="2">
    <source>
        <dbReference type="EMBL" id="AAA22095.1"/>
    </source>
</evidence>
<dbReference type="InterPro" id="IPR006064">
    <property type="entry name" value="Glycosidase"/>
</dbReference>
<accession>Q44193</accession>
<feature type="domain" description="Cytokinin glycosidase" evidence="1">
    <location>
        <begin position="9"/>
        <end position="210"/>
    </location>
</feature>
<reference evidence="2" key="1">
    <citation type="journal article" date="1991" name="Proc. Natl. Acad. Sci. U.S.A.">
        <title>Agrobacterium rhizogenes pRi8196 T-DNA: mapping and DNA sequence of functions involved in mannopine synthesis and hairy root differentiation.</title>
        <authorList>
            <person name="Hansen G."/>
            <person name="Larribe M."/>
            <person name="Vaubert D."/>
            <person name="Tempe J."/>
            <person name="Biermann B.J."/>
            <person name="Montoya A.L."/>
            <person name="Chilton M.D."/>
            <person name="Brevet J."/>
        </authorList>
    </citation>
    <scope>NUCLEOTIDE SEQUENCE</scope>
</reference>
<organism evidence="2">
    <name type="scientific">Rhizobium rhizogenes</name>
    <name type="common">Agrobacterium rhizogenes</name>
    <dbReference type="NCBI Taxonomy" id="359"/>
    <lineage>
        <taxon>Bacteria</taxon>
        <taxon>Pseudomonadati</taxon>
        <taxon>Pseudomonadota</taxon>
        <taxon>Alphaproteobacteria</taxon>
        <taxon>Hyphomicrobiales</taxon>
        <taxon>Rhizobiaceae</taxon>
        <taxon>Rhizobium/Agrobacterium group</taxon>
        <taxon>Rhizobium</taxon>
    </lineage>
</organism>
<protein>
    <submittedName>
        <fullName evidence="2">ORF11</fullName>
    </submittedName>
</protein>
<dbReference type="Pfam" id="PF02027">
    <property type="entry name" value="RolB_RolC"/>
    <property type="match status" value="1"/>
</dbReference>